<evidence type="ECO:0000313" key="3">
    <source>
        <dbReference type="Proteomes" id="UP001154015"/>
    </source>
</evidence>
<proteinExistence type="predicted"/>
<evidence type="ECO:0000313" key="2">
    <source>
        <dbReference type="EMBL" id="CAH9420381.1"/>
    </source>
</evidence>
<dbReference type="EMBL" id="CAKXYP010000047">
    <property type="protein sequence ID" value="CAH9420381.1"/>
    <property type="molecule type" value="Genomic_DNA"/>
</dbReference>
<sequence length="57" mass="6003">MRDTWGPDRGVLVAVRVSGLVGLAAITAGALSSTMWIVGVGVWAMIAAFLTELVYRP</sequence>
<accession>A0ABN8VLA0</accession>
<gene>
    <name evidence="2" type="ORF">SGL43_07439</name>
</gene>
<feature type="transmembrane region" description="Helical" evidence="1">
    <location>
        <begin position="12"/>
        <end position="30"/>
    </location>
</feature>
<name>A0ABN8VLA0_STRGL</name>
<dbReference type="RefSeq" id="WP_158071069.1">
    <property type="nucleotide sequence ID" value="NZ_BMTG01000040.1"/>
</dbReference>
<organism evidence="2 3">
    <name type="scientific">Streptomyces globisporus</name>
    <dbReference type="NCBI Taxonomy" id="1908"/>
    <lineage>
        <taxon>Bacteria</taxon>
        <taxon>Bacillati</taxon>
        <taxon>Actinomycetota</taxon>
        <taxon>Actinomycetes</taxon>
        <taxon>Kitasatosporales</taxon>
        <taxon>Streptomycetaceae</taxon>
        <taxon>Streptomyces</taxon>
    </lineage>
</organism>
<keyword evidence="3" id="KW-1185">Reference proteome</keyword>
<dbReference type="Proteomes" id="UP001154015">
    <property type="component" value="Unassembled WGS sequence"/>
</dbReference>
<evidence type="ECO:0000256" key="1">
    <source>
        <dbReference type="SAM" id="Phobius"/>
    </source>
</evidence>
<keyword evidence="1" id="KW-0472">Membrane</keyword>
<evidence type="ECO:0008006" key="4">
    <source>
        <dbReference type="Google" id="ProtNLM"/>
    </source>
</evidence>
<keyword evidence="1" id="KW-1133">Transmembrane helix</keyword>
<feature type="transmembrane region" description="Helical" evidence="1">
    <location>
        <begin position="36"/>
        <end position="55"/>
    </location>
</feature>
<keyword evidence="1" id="KW-0812">Transmembrane</keyword>
<comment type="caution">
    <text evidence="2">The sequence shown here is derived from an EMBL/GenBank/DDBJ whole genome shotgun (WGS) entry which is preliminary data.</text>
</comment>
<reference evidence="2" key="1">
    <citation type="submission" date="2022-03" db="EMBL/GenBank/DDBJ databases">
        <authorList>
            <person name="Leyn A S."/>
        </authorList>
    </citation>
    <scope>NUCLEOTIDE SEQUENCE</scope>
    <source>
        <strain evidence="2">Streptomyces globisporus 4-3</strain>
    </source>
</reference>
<protein>
    <recommendedName>
        <fullName evidence="4">DUF2892 domain-containing protein</fullName>
    </recommendedName>
</protein>